<dbReference type="Gene3D" id="3.10.450.50">
    <property type="match status" value="1"/>
</dbReference>
<dbReference type="RefSeq" id="WP_254292716.1">
    <property type="nucleotide sequence ID" value="NZ_JAMLDX010000005.1"/>
</dbReference>
<proteinExistence type="predicted"/>
<dbReference type="SUPFAM" id="SSF54427">
    <property type="entry name" value="NTF2-like"/>
    <property type="match status" value="1"/>
</dbReference>
<dbReference type="PANTHER" id="PTHR41252">
    <property type="entry name" value="BLR2505 PROTEIN"/>
    <property type="match status" value="1"/>
</dbReference>
<evidence type="ECO:0000313" key="2">
    <source>
        <dbReference type="EMBL" id="MCP3730592.1"/>
    </source>
</evidence>
<evidence type="ECO:0000259" key="1">
    <source>
        <dbReference type="Pfam" id="PF12680"/>
    </source>
</evidence>
<dbReference type="InterPro" id="IPR037401">
    <property type="entry name" value="SnoaL-like"/>
</dbReference>
<dbReference type="AlphaFoldDB" id="A0A9X2HIH4"/>
<dbReference type="PANTHER" id="PTHR41252:SF1">
    <property type="entry name" value="BLR2505 PROTEIN"/>
    <property type="match status" value="1"/>
</dbReference>
<gene>
    <name evidence="2" type="ORF">M9978_09150</name>
</gene>
<protein>
    <submittedName>
        <fullName evidence="2">Nuclear transport factor 2 family protein</fullName>
    </submittedName>
</protein>
<dbReference type="EMBL" id="JAMLDX010000005">
    <property type="protein sequence ID" value="MCP3730592.1"/>
    <property type="molecule type" value="Genomic_DNA"/>
</dbReference>
<organism evidence="2 3">
    <name type="scientific">Sphingomonas tagetis</name>
    <dbReference type="NCBI Taxonomy" id="2949092"/>
    <lineage>
        <taxon>Bacteria</taxon>
        <taxon>Pseudomonadati</taxon>
        <taxon>Pseudomonadota</taxon>
        <taxon>Alphaproteobacteria</taxon>
        <taxon>Sphingomonadales</taxon>
        <taxon>Sphingomonadaceae</taxon>
        <taxon>Sphingomonas</taxon>
    </lineage>
</organism>
<comment type="caution">
    <text evidence="2">The sequence shown here is derived from an EMBL/GenBank/DDBJ whole genome shotgun (WGS) entry which is preliminary data.</text>
</comment>
<dbReference type="Proteomes" id="UP001139451">
    <property type="component" value="Unassembled WGS sequence"/>
</dbReference>
<accession>A0A9X2HIH4</accession>
<reference evidence="2" key="1">
    <citation type="submission" date="2022-05" db="EMBL/GenBank/DDBJ databases">
        <title>Sphingomonas sp. strain MG17 Genome sequencing and assembly.</title>
        <authorList>
            <person name="Kim I."/>
        </authorList>
    </citation>
    <scope>NUCLEOTIDE SEQUENCE</scope>
    <source>
        <strain evidence="2">MG17</strain>
    </source>
</reference>
<evidence type="ECO:0000313" key="3">
    <source>
        <dbReference type="Proteomes" id="UP001139451"/>
    </source>
</evidence>
<name>A0A9X2HIH4_9SPHN</name>
<sequence length="133" mass="14714">MVTARNPNEQVVLDFFAGLNNGDLDVVRAQLAPDIKWRPMVTGVAGYDAETIFTDLLAYLRGIFAPGDPQQAVGLVVSTGDTVVVETRCTGAVPSKDNGVYENDYCWVLEMHDGKIRTIREYLDIDKIRAFFA</sequence>
<dbReference type="InterPro" id="IPR032710">
    <property type="entry name" value="NTF2-like_dom_sf"/>
</dbReference>
<dbReference type="Pfam" id="PF12680">
    <property type="entry name" value="SnoaL_2"/>
    <property type="match status" value="1"/>
</dbReference>
<keyword evidence="3" id="KW-1185">Reference proteome</keyword>
<feature type="domain" description="SnoaL-like" evidence="1">
    <location>
        <begin position="12"/>
        <end position="117"/>
    </location>
</feature>